<dbReference type="RefSeq" id="WP_116273772.1">
    <property type="nucleotide sequence ID" value="NZ_KZ859521.1"/>
</dbReference>
<dbReference type="Proteomes" id="UP000256748">
    <property type="component" value="Unassembled WGS sequence"/>
</dbReference>
<dbReference type="Gene3D" id="3.90.180.10">
    <property type="entry name" value="Medium-chain alcohol dehydrogenases, catalytic domain"/>
    <property type="match status" value="1"/>
</dbReference>
<comment type="caution">
    <text evidence="2">The sequence shown here is derived from an EMBL/GenBank/DDBJ whole genome shotgun (WGS) entry which is preliminary data.</text>
</comment>
<dbReference type="Pfam" id="PF13602">
    <property type="entry name" value="ADH_zinc_N_2"/>
    <property type="match status" value="1"/>
</dbReference>
<dbReference type="InterPro" id="IPR011032">
    <property type="entry name" value="GroES-like_sf"/>
</dbReference>
<name>A0A3E1BJ55_RHILT</name>
<proteinExistence type="predicted"/>
<dbReference type="GO" id="GO:0016491">
    <property type="term" value="F:oxidoreductase activity"/>
    <property type="evidence" value="ECO:0007669"/>
    <property type="project" value="InterPro"/>
</dbReference>
<evidence type="ECO:0000313" key="2">
    <source>
        <dbReference type="EMBL" id="RFB93121.1"/>
    </source>
</evidence>
<accession>A0A3E1BJ55</accession>
<evidence type="ECO:0000259" key="1">
    <source>
        <dbReference type="SMART" id="SM00829"/>
    </source>
</evidence>
<dbReference type="SUPFAM" id="SSF50129">
    <property type="entry name" value="GroES-like"/>
    <property type="match status" value="1"/>
</dbReference>
<feature type="domain" description="Enoyl reductase (ER)" evidence="1">
    <location>
        <begin position="10"/>
        <end position="308"/>
    </location>
</feature>
<dbReference type="SUPFAM" id="SSF51735">
    <property type="entry name" value="NAD(P)-binding Rossmann-fold domains"/>
    <property type="match status" value="1"/>
</dbReference>
<dbReference type="InterPro" id="IPR013154">
    <property type="entry name" value="ADH-like_N"/>
</dbReference>
<gene>
    <name evidence="2" type="ORF">B5K10_14330</name>
</gene>
<dbReference type="Pfam" id="PF08240">
    <property type="entry name" value="ADH_N"/>
    <property type="match status" value="1"/>
</dbReference>
<organism evidence="2 3">
    <name type="scientific">Rhizobium leguminosarum bv. trifolii</name>
    <dbReference type="NCBI Taxonomy" id="386"/>
    <lineage>
        <taxon>Bacteria</taxon>
        <taxon>Pseudomonadati</taxon>
        <taxon>Pseudomonadota</taxon>
        <taxon>Alphaproteobacteria</taxon>
        <taxon>Hyphomicrobiales</taxon>
        <taxon>Rhizobiaceae</taxon>
        <taxon>Rhizobium/Agrobacterium group</taxon>
        <taxon>Rhizobium</taxon>
    </lineage>
</organism>
<protein>
    <submittedName>
        <fullName evidence="2">Alcohol dehydrogenase</fullName>
    </submittedName>
</protein>
<dbReference type="InterPro" id="IPR020843">
    <property type="entry name" value="ER"/>
</dbReference>
<sequence>MKRVQYDRHGGPEKMYFGDFDLPPVGDGEVRVSVRAAAVNPLDWKLRQGAMKLFTGRRFPKGMGTDFAGIVEAVGGKVTDLKVGDEVFGTVDFRKSGAFAETVLVDAGQVARKPSQLSFAEAASLPIAAMTAWVAIIDKARPRSGTRIFINGCNGAVGAFAVQLAISHGAHISGACGPASRASAAAVGVGRIFGYADRQAYAQYGKYDAVFDTLGTLDIGHGLSMLNPKGVFVDINPTPGRLIRGMLSRRYKLAFATMGIKHLPAIAELAGRGTLRPTIGLEAPFTDALSVIADAETGSRSSPGKAVLAFEGAGQAASIARR</sequence>
<dbReference type="EMBL" id="NAOO01000017">
    <property type="protein sequence ID" value="RFB93121.1"/>
    <property type="molecule type" value="Genomic_DNA"/>
</dbReference>
<evidence type="ECO:0000313" key="3">
    <source>
        <dbReference type="Proteomes" id="UP000256748"/>
    </source>
</evidence>
<reference evidence="2 3" key="1">
    <citation type="submission" date="2017-03" db="EMBL/GenBank/DDBJ databases">
        <title>Genome analysis of Rhizobial strains effectives or ineffectives for nitrogen fixation isolated from bean seeds.</title>
        <authorList>
            <person name="Peralta H."/>
            <person name="Aguilar-Vera A."/>
            <person name="Mora Y."/>
            <person name="Vargas-Lagunas C."/>
            <person name="Girard L."/>
            <person name="Mora J."/>
        </authorList>
    </citation>
    <scope>NUCLEOTIDE SEQUENCE [LARGE SCALE GENOMIC DNA]</scope>
    <source>
        <strain evidence="2 3">CCGM5</strain>
    </source>
</reference>
<dbReference type="AlphaFoldDB" id="A0A3E1BJ55"/>
<dbReference type="PANTHER" id="PTHR11695">
    <property type="entry name" value="ALCOHOL DEHYDROGENASE RELATED"/>
    <property type="match status" value="1"/>
</dbReference>
<dbReference type="Gene3D" id="3.40.50.720">
    <property type="entry name" value="NAD(P)-binding Rossmann-like Domain"/>
    <property type="match status" value="1"/>
</dbReference>
<dbReference type="InterPro" id="IPR050700">
    <property type="entry name" value="YIM1/Zinc_Alcohol_DH_Fams"/>
</dbReference>
<dbReference type="PANTHER" id="PTHR11695:SF294">
    <property type="entry name" value="RETICULON-4-INTERACTING PROTEIN 1, MITOCHONDRIAL"/>
    <property type="match status" value="1"/>
</dbReference>
<dbReference type="InterPro" id="IPR036291">
    <property type="entry name" value="NAD(P)-bd_dom_sf"/>
</dbReference>
<dbReference type="CDD" id="cd08267">
    <property type="entry name" value="MDR1"/>
    <property type="match status" value="1"/>
</dbReference>
<dbReference type="SMART" id="SM00829">
    <property type="entry name" value="PKS_ER"/>
    <property type="match status" value="1"/>
</dbReference>